<organism evidence="1 2">
    <name type="scientific">Streptomyces liangshanensis</name>
    <dbReference type="NCBI Taxonomy" id="2717324"/>
    <lineage>
        <taxon>Bacteria</taxon>
        <taxon>Bacillati</taxon>
        <taxon>Actinomycetota</taxon>
        <taxon>Actinomycetes</taxon>
        <taxon>Kitasatosporales</taxon>
        <taxon>Streptomycetaceae</taxon>
        <taxon>Streptomyces</taxon>
    </lineage>
</organism>
<name>A0A6G9GRT1_9ACTN</name>
<keyword evidence="1" id="KW-0456">Lyase</keyword>
<gene>
    <name evidence="1" type="ORF">HA039_00355</name>
</gene>
<dbReference type="PANTHER" id="PTHR42905">
    <property type="entry name" value="PHOSPHOENOLPYRUVATE CARBOXYLASE"/>
    <property type="match status" value="1"/>
</dbReference>
<dbReference type="Proteomes" id="UP000501179">
    <property type="component" value="Chromosome"/>
</dbReference>
<dbReference type="InterPro" id="IPR040442">
    <property type="entry name" value="Pyrv_kinase-like_dom_sf"/>
</dbReference>
<dbReference type="CDD" id="cd00377">
    <property type="entry name" value="ICL_PEPM"/>
    <property type="match status" value="1"/>
</dbReference>
<dbReference type="AlphaFoldDB" id="A0A6G9GRT1"/>
<proteinExistence type="predicted"/>
<dbReference type="SUPFAM" id="SSF51621">
    <property type="entry name" value="Phosphoenolpyruvate/pyruvate domain"/>
    <property type="match status" value="1"/>
</dbReference>
<keyword evidence="2" id="KW-1185">Reference proteome</keyword>
<dbReference type="RefSeq" id="WP_167022071.1">
    <property type="nucleotide sequence ID" value="NZ_CP050177.1"/>
</dbReference>
<keyword evidence="1" id="KW-0670">Pyruvate</keyword>
<evidence type="ECO:0000313" key="1">
    <source>
        <dbReference type="EMBL" id="QIQ00952.1"/>
    </source>
</evidence>
<accession>A0A6G9GRT1</accession>
<protein>
    <submittedName>
        <fullName evidence="1">Isocitrate lyase/phosphoenolpyruvate mutase family protein</fullName>
    </submittedName>
</protein>
<dbReference type="Pfam" id="PF13714">
    <property type="entry name" value="PEP_mutase"/>
    <property type="match status" value="1"/>
</dbReference>
<dbReference type="EMBL" id="CP050177">
    <property type="protein sequence ID" value="QIQ00952.1"/>
    <property type="molecule type" value="Genomic_DNA"/>
</dbReference>
<dbReference type="GO" id="GO:0016829">
    <property type="term" value="F:lyase activity"/>
    <property type="evidence" value="ECO:0007669"/>
    <property type="project" value="UniProtKB-KW"/>
</dbReference>
<dbReference type="InterPro" id="IPR039556">
    <property type="entry name" value="ICL/PEPM"/>
</dbReference>
<dbReference type="Gene3D" id="3.20.20.60">
    <property type="entry name" value="Phosphoenolpyruvate-binding domains"/>
    <property type="match status" value="1"/>
</dbReference>
<reference evidence="1 2" key="1">
    <citation type="submission" date="2020-03" db="EMBL/GenBank/DDBJ databases">
        <title>A novel species.</title>
        <authorList>
            <person name="Gao J."/>
        </authorList>
    </citation>
    <scope>NUCLEOTIDE SEQUENCE [LARGE SCALE GENOMIC DNA]</scope>
    <source>
        <strain evidence="1 2">QMT-12</strain>
    </source>
</reference>
<dbReference type="InterPro" id="IPR015813">
    <property type="entry name" value="Pyrv/PenolPyrv_kinase-like_dom"/>
</dbReference>
<evidence type="ECO:0000313" key="2">
    <source>
        <dbReference type="Proteomes" id="UP000501179"/>
    </source>
</evidence>
<dbReference type="PANTHER" id="PTHR42905:SF16">
    <property type="entry name" value="CARBOXYPHOSPHONOENOLPYRUVATE PHOSPHONOMUTASE-LIKE PROTEIN (AFU_ORTHOLOGUE AFUA_5G07230)"/>
    <property type="match status" value="1"/>
</dbReference>
<sequence length="278" mass="28280">MTTQHTRARAFRTLHRPSAPLVLANAWDVASARLIEAAGSPAVATTSAGVAWSLGAADGNAIDRERAVDLVARIAAAVDVPVSADIESGFGATAAEVGETVARVIAAGAVGVNIEDAHTDPAFPLRPAAEQAGRIAAAREAADATGVPLFINARTDTYLSGALDPSVRLKETLERARTYLAAGADGIFVPGITDLAEVAALTDGIDAPVNILVGSGAPSVADLARRGAARISLGSSVALSAYAVVRRATEELLTTGTYSGLAGGLEYGELNALMRRSD</sequence>
<dbReference type="KEGG" id="slia:HA039_00355"/>